<evidence type="ECO:0000256" key="3">
    <source>
        <dbReference type="ARBA" id="ARBA00022630"/>
    </source>
</evidence>
<dbReference type="SUPFAM" id="SSF54373">
    <property type="entry name" value="FAD-linked reductases, C-terminal domain"/>
    <property type="match status" value="1"/>
</dbReference>
<comment type="caution">
    <text evidence="11">The sequence shown here is derived from an EMBL/GenBank/DDBJ whole genome shotgun (WGS) entry which is preliminary data.</text>
</comment>
<feature type="domain" description="Glucose-methanol-choline oxidoreductase C-terminal" evidence="10">
    <location>
        <begin position="442"/>
        <end position="576"/>
    </location>
</feature>
<dbReference type="EMBL" id="MU150299">
    <property type="protein sequence ID" value="KAF9460386.1"/>
    <property type="molecule type" value="Genomic_DNA"/>
</dbReference>
<sequence length="588" mass="63706">MLRSHLSISLWLSLLSLSLTQAVVLTSAPNASTKYDFIIVGGGASGAVVANRLSENPRFRVLLLEAGQSREDELEFQIPFMGPHLAPNTPQDWNYTTVPQKALNGRTLPYPLGHVLGGTTAINYMIYTRGSSDDFDRYAKVSGDDGWAWRNMLPYFKKSELWGPPADGRNVTGQYDPTVHGHNGMNSVSLAGYPKGIDWRIVQATTELSGRYSYREDMNGGDPRGTTTKGPSRSSSATSYLASEYRNRQNLDILLGAHVSRVIKTGQENRVPVFRGVEFRTSTDGPLQQLRASKEVILSASTIGSAHILLNSGIGNATELAALGVTPLVDLPDVGENFVDHPFGGIRYNSTGNDTFDDVNRVPELREQVMEEWKNNGTGPFTNTIIGHIMFMRTQNQTVLANDPASGPKTPHIEILIANGVPLGQTPPAGHFTSTGLVVLQPTSRGSVKLQSNNPFDAPLIDPAFLTTEEDKAVMRDAIRSSIAFFQAPVWKDYIVGPFVVNSTSSDAALDAYSANSVNSVFHPVGTASMSPPRANRGVVDPDLRVKKVVGLRVVDPSVLPFIPSAHTQAAAYAIAERASDLIKAAHR</sequence>
<feature type="binding site" evidence="6">
    <location>
        <position position="259"/>
    </location>
    <ligand>
        <name>FAD</name>
        <dbReference type="ChEBI" id="CHEBI:57692"/>
    </ligand>
</feature>
<keyword evidence="12" id="KW-1185">Reference proteome</keyword>
<comment type="cofactor">
    <cofactor evidence="1 6">
        <name>FAD</name>
        <dbReference type="ChEBI" id="CHEBI:57692"/>
    </cofactor>
</comment>
<evidence type="ECO:0000313" key="12">
    <source>
        <dbReference type="Proteomes" id="UP000807353"/>
    </source>
</evidence>
<evidence type="ECO:0000256" key="8">
    <source>
        <dbReference type="SAM" id="SignalP"/>
    </source>
</evidence>
<dbReference type="InterPro" id="IPR012132">
    <property type="entry name" value="GMC_OxRdtase"/>
</dbReference>
<evidence type="ECO:0000256" key="7">
    <source>
        <dbReference type="SAM" id="MobiDB-lite"/>
    </source>
</evidence>
<accession>A0A9P6CC91</accession>
<feature type="active site" description="Proton donor" evidence="5">
    <location>
        <position position="523"/>
    </location>
</feature>
<evidence type="ECO:0000256" key="2">
    <source>
        <dbReference type="ARBA" id="ARBA00010790"/>
    </source>
</evidence>
<evidence type="ECO:0000256" key="6">
    <source>
        <dbReference type="PIRSR" id="PIRSR000137-2"/>
    </source>
</evidence>
<dbReference type="SUPFAM" id="SSF51905">
    <property type="entry name" value="FAD/NAD(P)-binding domain"/>
    <property type="match status" value="1"/>
</dbReference>
<feature type="binding site" evidence="6">
    <location>
        <position position="119"/>
    </location>
    <ligand>
        <name>FAD</name>
        <dbReference type="ChEBI" id="CHEBI:57692"/>
    </ligand>
</feature>
<protein>
    <submittedName>
        <fullName evidence="11">Uncharacterized protein</fullName>
    </submittedName>
</protein>
<keyword evidence="8" id="KW-0732">Signal</keyword>
<comment type="similarity">
    <text evidence="2">Belongs to the GMC oxidoreductase family.</text>
</comment>
<dbReference type="PIRSF" id="PIRSF000137">
    <property type="entry name" value="Alcohol_oxidase"/>
    <property type="match status" value="1"/>
</dbReference>
<feature type="binding site" evidence="6">
    <location>
        <position position="115"/>
    </location>
    <ligand>
        <name>FAD</name>
        <dbReference type="ChEBI" id="CHEBI:57692"/>
    </ligand>
</feature>
<reference evidence="11" key="1">
    <citation type="submission" date="2020-11" db="EMBL/GenBank/DDBJ databases">
        <authorList>
            <consortium name="DOE Joint Genome Institute"/>
            <person name="Ahrendt S."/>
            <person name="Riley R."/>
            <person name="Andreopoulos W."/>
            <person name="Labutti K."/>
            <person name="Pangilinan J."/>
            <person name="Ruiz-Duenas F.J."/>
            <person name="Barrasa J.M."/>
            <person name="Sanchez-Garcia M."/>
            <person name="Camarero S."/>
            <person name="Miyauchi S."/>
            <person name="Serrano A."/>
            <person name="Linde D."/>
            <person name="Babiker R."/>
            <person name="Drula E."/>
            <person name="Ayuso-Fernandez I."/>
            <person name="Pacheco R."/>
            <person name="Padilla G."/>
            <person name="Ferreira P."/>
            <person name="Barriuso J."/>
            <person name="Kellner H."/>
            <person name="Castanera R."/>
            <person name="Alfaro M."/>
            <person name="Ramirez L."/>
            <person name="Pisabarro A.G."/>
            <person name="Kuo A."/>
            <person name="Tritt A."/>
            <person name="Lipzen A."/>
            <person name="He G."/>
            <person name="Yan M."/>
            <person name="Ng V."/>
            <person name="Cullen D."/>
            <person name="Martin F."/>
            <person name="Rosso M.-N."/>
            <person name="Henrissat B."/>
            <person name="Hibbett D."/>
            <person name="Martinez A.T."/>
            <person name="Grigoriev I.V."/>
        </authorList>
    </citation>
    <scope>NUCLEOTIDE SEQUENCE</scope>
    <source>
        <strain evidence="11">CBS 247.69</strain>
    </source>
</reference>
<dbReference type="InterPro" id="IPR007867">
    <property type="entry name" value="GMC_OxRtase_C"/>
</dbReference>
<feature type="region of interest" description="Disordered" evidence="7">
    <location>
        <begin position="213"/>
        <end position="239"/>
    </location>
</feature>
<dbReference type="AlphaFoldDB" id="A0A9P6CC91"/>
<dbReference type="InterPro" id="IPR000172">
    <property type="entry name" value="GMC_OxRdtase_N"/>
</dbReference>
<feature type="signal peptide" evidence="8">
    <location>
        <begin position="1"/>
        <end position="22"/>
    </location>
</feature>
<dbReference type="Gene3D" id="3.50.50.60">
    <property type="entry name" value="FAD/NAD(P)-binding domain"/>
    <property type="match status" value="1"/>
</dbReference>
<dbReference type="PANTHER" id="PTHR11552">
    <property type="entry name" value="GLUCOSE-METHANOL-CHOLINE GMC OXIDOREDUCTASE"/>
    <property type="match status" value="1"/>
</dbReference>
<organism evidence="11 12">
    <name type="scientific">Collybia nuda</name>
    <dbReference type="NCBI Taxonomy" id="64659"/>
    <lineage>
        <taxon>Eukaryota</taxon>
        <taxon>Fungi</taxon>
        <taxon>Dikarya</taxon>
        <taxon>Basidiomycota</taxon>
        <taxon>Agaricomycotina</taxon>
        <taxon>Agaricomycetes</taxon>
        <taxon>Agaricomycetidae</taxon>
        <taxon>Agaricales</taxon>
        <taxon>Tricholomatineae</taxon>
        <taxon>Clitocybaceae</taxon>
        <taxon>Collybia</taxon>
    </lineage>
</organism>
<dbReference type="Pfam" id="PF05199">
    <property type="entry name" value="GMC_oxred_C"/>
    <property type="match status" value="1"/>
</dbReference>
<evidence type="ECO:0000313" key="11">
    <source>
        <dbReference type="EMBL" id="KAF9460386.1"/>
    </source>
</evidence>
<name>A0A9P6CC91_9AGAR</name>
<evidence type="ECO:0000256" key="5">
    <source>
        <dbReference type="PIRSR" id="PIRSR000137-1"/>
    </source>
</evidence>
<dbReference type="InterPro" id="IPR036188">
    <property type="entry name" value="FAD/NAD-bd_sf"/>
</dbReference>
<dbReference type="GO" id="GO:0016614">
    <property type="term" value="F:oxidoreductase activity, acting on CH-OH group of donors"/>
    <property type="evidence" value="ECO:0007669"/>
    <property type="project" value="InterPro"/>
</dbReference>
<feature type="chain" id="PRO_5040343130" evidence="8">
    <location>
        <begin position="23"/>
        <end position="588"/>
    </location>
</feature>
<dbReference type="Gene3D" id="3.30.560.10">
    <property type="entry name" value="Glucose Oxidase, domain 3"/>
    <property type="match status" value="1"/>
</dbReference>
<keyword evidence="4 6" id="KW-0274">FAD</keyword>
<evidence type="ECO:0000259" key="9">
    <source>
        <dbReference type="Pfam" id="PF00732"/>
    </source>
</evidence>
<dbReference type="GO" id="GO:0050660">
    <property type="term" value="F:flavin adenine dinucleotide binding"/>
    <property type="evidence" value="ECO:0007669"/>
    <property type="project" value="InterPro"/>
</dbReference>
<evidence type="ECO:0000256" key="4">
    <source>
        <dbReference type="ARBA" id="ARBA00022827"/>
    </source>
</evidence>
<evidence type="ECO:0000259" key="10">
    <source>
        <dbReference type="Pfam" id="PF05199"/>
    </source>
</evidence>
<dbReference type="OrthoDB" id="269227at2759"/>
<evidence type="ECO:0000256" key="1">
    <source>
        <dbReference type="ARBA" id="ARBA00001974"/>
    </source>
</evidence>
<gene>
    <name evidence="11" type="ORF">BDZ94DRAFT_1311521</name>
</gene>
<feature type="active site" description="Proton acceptor" evidence="5">
    <location>
        <position position="567"/>
    </location>
</feature>
<dbReference type="Pfam" id="PF00732">
    <property type="entry name" value="GMC_oxred_N"/>
    <property type="match status" value="1"/>
</dbReference>
<feature type="domain" description="Glucose-methanol-choline oxidoreductase N-terminal" evidence="9">
    <location>
        <begin position="35"/>
        <end position="342"/>
    </location>
</feature>
<dbReference type="Proteomes" id="UP000807353">
    <property type="component" value="Unassembled WGS sequence"/>
</dbReference>
<keyword evidence="3" id="KW-0285">Flavoprotein</keyword>
<proteinExistence type="inferred from homology"/>
<dbReference type="PANTHER" id="PTHR11552:SF147">
    <property type="entry name" value="CHOLINE DEHYDROGENASE, MITOCHONDRIAL"/>
    <property type="match status" value="1"/>
</dbReference>